<accession>A0AA88WY48</accession>
<comment type="caution">
    <text evidence="5">The sequence shown here is derived from an EMBL/GenBank/DDBJ whole genome shotgun (WGS) entry which is preliminary data.</text>
</comment>
<keyword evidence="3" id="KW-1133">Transmembrane helix</keyword>
<keyword evidence="6" id="KW-1185">Reference proteome</keyword>
<keyword evidence="4" id="KW-0472">Membrane</keyword>
<evidence type="ECO:0000256" key="1">
    <source>
        <dbReference type="ARBA" id="ARBA00004141"/>
    </source>
</evidence>
<sequence>MNALDGTSVEVLEISTEEVSTLTTSDIVGLRVGVRLVHIMAKFKILMASVKSLELDKSLSTNHRPAVCLVSATITESTSNNATTTLVVPLLIQIVNTMRVQPLLLMIPGAIGTQFAFLLTTGTPSNVVGFSTGHIDIQDMIKTGLPLKIAGTAVKICA</sequence>
<evidence type="ECO:0000256" key="2">
    <source>
        <dbReference type="ARBA" id="ARBA00022692"/>
    </source>
</evidence>
<protein>
    <submittedName>
        <fullName evidence="5">Uncharacterized protein</fullName>
    </submittedName>
</protein>
<dbReference type="PANTHER" id="PTHR10283">
    <property type="entry name" value="SOLUTE CARRIER FAMILY 13 MEMBER"/>
    <property type="match status" value="1"/>
</dbReference>
<evidence type="ECO:0000256" key="3">
    <source>
        <dbReference type="ARBA" id="ARBA00022989"/>
    </source>
</evidence>
<comment type="subcellular location">
    <subcellularLocation>
        <location evidence="1">Membrane</location>
        <topology evidence="1">Multi-pass membrane protein</topology>
    </subcellularLocation>
</comment>
<name>A0AA88WY48_9ASTE</name>
<dbReference type="Pfam" id="PF00939">
    <property type="entry name" value="Na_sulph_symp"/>
    <property type="match status" value="1"/>
</dbReference>
<dbReference type="PANTHER" id="PTHR10283:SF82">
    <property type="entry name" value="SOLUTE CARRIER FAMILY 13 MEMBER 2"/>
    <property type="match status" value="1"/>
</dbReference>
<reference evidence="5" key="1">
    <citation type="submission" date="2022-12" db="EMBL/GenBank/DDBJ databases">
        <title>Draft genome assemblies for two species of Escallonia (Escalloniales).</title>
        <authorList>
            <person name="Chanderbali A."/>
            <person name="Dervinis C."/>
            <person name="Anghel I."/>
            <person name="Soltis D."/>
            <person name="Soltis P."/>
            <person name="Zapata F."/>
        </authorList>
    </citation>
    <scope>NUCLEOTIDE SEQUENCE</scope>
    <source>
        <strain evidence="5">UCBG64.0493</strain>
        <tissue evidence="5">Leaf</tissue>
    </source>
</reference>
<dbReference type="Proteomes" id="UP001188597">
    <property type="component" value="Unassembled WGS sequence"/>
</dbReference>
<gene>
    <name evidence="5" type="ORF">RJ639_035154</name>
</gene>
<dbReference type="GO" id="GO:0015140">
    <property type="term" value="F:malate transmembrane transporter activity"/>
    <property type="evidence" value="ECO:0007669"/>
    <property type="project" value="UniProtKB-ARBA"/>
</dbReference>
<dbReference type="EMBL" id="JAVXUP010000259">
    <property type="protein sequence ID" value="KAK3032710.1"/>
    <property type="molecule type" value="Genomic_DNA"/>
</dbReference>
<evidence type="ECO:0000313" key="6">
    <source>
        <dbReference type="Proteomes" id="UP001188597"/>
    </source>
</evidence>
<keyword evidence="2" id="KW-0812">Transmembrane</keyword>
<organism evidence="5 6">
    <name type="scientific">Escallonia herrerae</name>
    <dbReference type="NCBI Taxonomy" id="1293975"/>
    <lineage>
        <taxon>Eukaryota</taxon>
        <taxon>Viridiplantae</taxon>
        <taxon>Streptophyta</taxon>
        <taxon>Embryophyta</taxon>
        <taxon>Tracheophyta</taxon>
        <taxon>Spermatophyta</taxon>
        <taxon>Magnoliopsida</taxon>
        <taxon>eudicotyledons</taxon>
        <taxon>Gunneridae</taxon>
        <taxon>Pentapetalae</taxon>
        <taxon>asterids</taxon>
        <taxon>campanulids</taxon>
        <taxon>Escalloniales</taxon>
        <taxon>Escalloniaceae</taxon>
        <taxon>Escallonia</taxon>
    </lineage>
</organism>
<dbReference type="InterPro" id="IPR001898">
    <property type="entry name" value="SLC13A/DASS"/>
</dbReference>
<dbReference type="GO" id="GO:0005886">
    <property type="term" value="C:plasma membrane"/>
    <property type="evidence" value="ECO:0007669"/>
    <property type="project" value="TreeGrafter"/>
</dbReference>
<evidence type="ECO:0000313" key="5">
    <source>
        <dbReference type="EMBL" id="KAK3032710.1"/>
    </source>
</evidence>
<evidence type="ECO:0000256" key="4">
    <source>
        <dbReference type="ARBA" id="ARBA00023136"/>
    </source>
</evidence>
<proteinExistence type="predicted"/>
<dbReference type="AlphaFoldDB" id="A0AA88WY48"/>